<dbReference type="STRING" id="369723.Strop_0482"/>
<name>A4X267_SALTO</name>
<accession>A4X267</accession>
<dbReference type="AlphaFoldDB" id="A4X267"/>
<protein>
    <submittedName>
        <fullName evidence="1">Uncharacterized protein</fullName>
    </submittedName>
</protein>
<dbReference type="RefSeq" id="WP_011904401.1">
    <property type="nucleotide sequence ID" value="NC_009380.1"/>
</dbReference>
<dbReference type="KEGG" id="stp:Strop_0482"/>
<reference evidence="2" key="1">
    <citation type="journal article" date="2007" name="Proc. Natl. Acad. Sci. U.S.A.">
        <title>Genome sequencing reveals complex secondary metabolome in the marine actinomycete Salinispora tropica.</title>
        <authorList>
            <person name="Udwary D.W."/>
            <person name="Zeigler L."/>
            <person name="Asolkar R.N."/>
            <person name="Singan V."/>
            <person name="Lapidus A."/>
            <person name="Fenical W."/>
            <person name="Jensen P.R."/>
            <person name="Moore B.S."/>
        </authorList>
    </citation>
    <scope>NUCLEOTIDE SEQUENCE [LARGE SCALE GENOMIC DNA]</scope>
    <source>
        <strain evidence="2">ATCC BAA-916 / DSM 44818 / CNB-440</strain>
    </source>
</reference>
<organism evidence="1 2">
    <name type="scientific">Salinispora tropica (strain ATCC BAA-916 / DSM 44818 / JCM 13857 / NBRC 105044 / CNB-440)</name>
    <dbReference type="NCBI Taxonomy" id="369723"/>
    <lineage>
        <taxon>Bacteria</taxon>
        <taxon>Bacillati</taxon>
        <taxon>Actinomycetota</taxon>
        <taxon>Actinomycetes</taxon>
        <taxon>Micromonosporales</taxon>
        <taxon>Micromonosporaceae</taxon>
        <taxon>Salinispora</taxon>
    </lineage>
</organism>
<dbReference type="HOGENOM" id="CLU_2144808_0_0_11"/>
<keyword evidence="2" id="KW-1185">Reference proteome</keyword>
<sequence length="112" mass="11767">MTDAAETFVHPEGVRAGAGQLGAAGSMLARRWAQHAATIEMLNGNSPWGADEYGKEFNKHYLGGDAIATTVLDGGQTIVERVQLLGPIVSSAVDGTVEMDEAVRTMFGSDDT</sequence>
<gene>
    <name evidence="1" type="ordered locus">Strop_0482</name>
</gene>
<proteinExistence type="predicted"/>
<dbReference type="EMBL" id="CP000667">
    <property type="protein sequence ID" value="ABP52967.1"/>
    <property type="molecule type" value="Genomic_DNA"/>
</dbReference>
<dbReference type="PATRIC" id="fig|369723.5.peg.500"/>
<evidence type="ECO:0000313" key="1">
    <source>
        <dbReference type="EMBL" id="ABP52967.1"/>
    </source>
</evidence>
<dbReference type="Proteomes" id="UP000000235">
    <property type="component" value="Chromosome"/>
</dbReference>
<evidence type="ECO:0000313" key="2">
    <source>
        <dbReference type="Proteomes" id="UP000000235"/>
    </source>
</evidence>
<dbReference type="eggNOG" id="ENOG5030UG7">
    <property type="taxonomic scope" value="Bacteria"/>
</dbReference>